<comment type="subcellular location">
    <subcellularLocation>
        <location evidence="1">Cell membrane</location>
        <topology evidence="1">Multi-pass membrane protein</topology>
    </subcellularLocation>
</comment>
<feature type="transmembrane region" description="Helical" evidence="6">
    <location>
        <begin position="43"/>
        <end position="65"/>
    </location>
</feature>
<dbReference type="PANTHER" id="PTHR43124:SF3">
    <property type="entry name" value="CHLORAMPHENICOL EFFLUX PUMP RV0191"/>
    <property type="match status" value="1"/>
</dbReference>
<keyword evidence="3 6" id="KW-0812">Transmembrane</keyword>
<evidence type="ECO:0000256" key="6">
    <source>
        <dbReference type="SAM" id="Phobius"/>
    </source>
</evidence>
<dbReference type="PROSITE" id="PS50850">
    <property type="entry name" value="MFS"/>
    <property type="match status" value="1"/>
</dbReference>
<dbReference type="SUPFAM" id="SSF103473">
    <property type="entry name" value="MFS general substrate transporter"/>
    <property type="match status" value="1"/>
</dbReference>
<feature type="transmembrane region" description="Helical" evidence="6">
    <location>
        <begin position="159"/>
        <end position="181"/>
    </location>
</feature>
<keyword evidence="9" id="KW-1185">Reference proteome</keyword>
<evidence type="ECO:0000256" key="4">
    <source>
        <dbReference type="ARBA" id="ARBA00022989"/>
    </source>
</evidence>
<feature type="transmembrane region" description="Helical" evidence="6">
    <location>
        <begin position="7"/>
        <end position="28"/>
    </location>
</feature>
<feature type="transmembrane region" description="Helical" evidence="6">
    <location>
        <begin position="351"/>
        <end position="368"/>
    </location>
</feature>
<evidence type="ECO:0000256" key="1">
    <source>
        <dbReference type="ARBA" id="ARBA00004651"/>
    </source>
</evidence>
<feature type="transmembrane region" description="Helical" evidence="6">
    <location>
        <begin position="131"/>
        <end position="153"/>
    </location>
</feature>
<sequence>MNSEKKLLFILAAVQFSHIIDFMIIMPLGKTIMEEFSISPGQFAWVVSAYAGAALMGNLISTAFIDRFDRRTALLFLFAGFTVGTLACAFAPTYLWLLCLRSATGIFGGTLGALVLAIVGDVIPLERRASAMGWVMTAFSAASVIGIPSGIYIASKLGWHAPFVATAGIAALFWLLAWRFIPSLRGHMSSERARPSRLSAGLASASPRLSAGLASASQGEDGRAMADVLDEIALSPVEQALAPQGTLRRIAEPFVKIFSDSNQRAALLFTMTLMLGHFTIIPFIAPYMQINVGFSDTEISLVYLVGGILTVVLLPLFGKLADRYGRMLIFSVASFFALGSIYLLTNLETDSLYVGLLVTSSFFVVASGRNVPATTMITSVVRPENRGSFMSIRQSVNEAALFGSTLVAGLIITENEQGMLDGYENLGYFTMVMSVVAVVTASRLRAVA</sequence>
<dbReference type="PANTHER" id="PTHR43124">
    <property type="entry name" value="PURINE EFFLUX PUMP PBUE"/>
    <property type="match status" value="1"/>
</dbReference>
<evidence type="ECO:0000259" key="7">
    <source>
        <dbReference type="PROSITE" id="PS50850"/>
    </source>
</evidence>
<keyword evidence="5 6" id="KW-0472">Membrane</keyword>
<keyword evidence="2" id="KW-1003">Cell membrane</keyword>
<name>A0ABX0XF08_9BACT</name>
<feature type="transmembrane region" description="Helical" evidence="6">
    <location>
        <begin position="72"/>
        <end position="97"/>
    </location>
</feature>
<feature type="transmembrane region" description="Helical" evidence="6">
    <location>
        <begin position="266"/>
        <end position="288"/>
    </location>
</feature>
<evidence type="ECO:0000313" key="9">
    <source>
        <dbReference type="Proteomes" id="UP000770785"/>
    </source>
</evidence>
<reference evidence="8 9" key="1">
    <citation type="submission" date="2020-03" db="EMBL/GenBank/DDBJ databases">
        <title>Genomic Encyclopedia of Type Strains, Phase IV (KMG-IV): sequencing the most valuable type-strain genomes for metagenomic binning, comparative biology and taxonomic classification.</title>
        <authorList>
            <person name="Goeker M."/>
        </authorList>
    </citation>
    <scope>NUCLEOTIDE SEQUENCE [LARGE SCALE GENOMIC DNA]</scope>
    <source>
        <strain evidence="8 9">DSM 105096</strain>
    </source>
</reference>
<feature type="transmembrane region" description="Helical" evidence="6">
    <location>
        <begin position="425"/>
        <end position="444"/>
    </location>
</feature>
<comment type="caution">
    <text evidence="8">The sequence shown here is derived from an EMBL/GenBank/DDBJ whole genome shotgun (WGS) entry which is preliminary data.</text>
</comment>
<dbReference type="InterPro" id="IPR050189">
    <property type="entry name" value="MFS_Efflux_Transporters"/>
</dbReference>
<dbReference type="EMBL" id="JAATJH010000005">
    <property type="protein sequence ID" value="NJC27463.1"/>
    <property type="molecule type" value="Genomic_DNA"/>
</dbReference>
<evidence type="ECO:0000256" key="3">
    <source>
        <dbReference type="ARBA" id="ARBA00022692"/>
    </source>
</evidence>
<accession>A0ABX0XF08</accession>
<dbReference type="Gene3D" id="1.20.1250.20">
    <property type="entry name" value="MFS general substrate transporter like domains"/>
    <property type="match status" value="1"/>
</dbReference>
<dbReference type="InterPro" id="IPR036259">
    <property type="entry name" value="MFS_trans_sf"/>
</dbReference>
<proteinExistence type="predicted"/>
<feature type="transmembrane region" description="Helical" evidence="6">
    <location>
        <begin position="324"/>
        <end position="345"/>
    </location>
</feature>
<feature type="transmembrane region" description="Helical" evidence="6">
    <location>
        <begin position="103"/>
        <end position="124"/>
    </location>
</feature>
<feature type="transmembrane region" description="Helical" evidence="6">
    <location>
        <begin position="396"/>
        <end position="413"/>
    </location>
</feature>
<evidence type="ECO:0000313" key="8">
    <source>
        <dbReference type="EMBL" id="NJC27463.1"/>
    </source>
</evidence>
<dbReference type="Proteomes" id="UP000770785">
    <property type="component" value="Unassembled WGS sequence"/>
</dbReference>
<feature type="transmembrane region" description="Helical" evidence="6">
    <location>
        <begin position="300"/>
        <end position="317"/>
    </location>
</feature>
<dbReference type="CDD" id="cd17324">
    <property type="entry name" value="MFS_NepI_like"/>
    <property type="match status" value="1"/>
</dbReference>
<feature type="domain" description="Major facilitator superfamily (MFS) profile" evidence="7">
    <location>
        <begin position="7"/>
        <end position="448"/>
    </location>
</feature>
<protein>
    <submittedName>
        <fullName evidence="8">MFS family arabinose efflux permease</fullName>
    </submittedName>
</protein>
<dbReference type="Pfam" id="PF07690">
    <property type="entry name" value="MFS_1"/>
    <property type="match status" value="1"/>
</dbReference>
<organism evidence="8 9">
    <name type="scientific">Neolewinella antarctica</name>
    <dbReference type="NCBI Taxonomy" id="442734"/>
    <lineage>
        <taxon>Bacteria</taxon>
        <taxon>Pseudomonadati</taxon>
        <taxon>Bacteroidota</taxon>
        <taxon>Saprospiria</taxon>
        <taxon>Saprospirales</taxon>
        <taxon>Lewinellaceae</taxon>
        <taxon>Neolewinella</taxon>
    </lineage>
</organism>
<keyword evidence="4 6" id="KW-1133">Transmembrane helix</keyword>
<dbReference type="RefSeq" id="WP_245184682.1">
    <property type="nucleotide sequence ID" value="NZ_JAATJH010000005.1"/>
</dbReference>
<dbReference type="InterPro" id="IPR020846">
    <property type="entry name" value="MFS_dom"/>
</dbReference>
<evidence type="ECO:0000256" key="2">
    <source>
        <dbReference type="ARBA" id="ARBA00022475"/>
    </source>
</evidence>
<dbReference type="InterPro" id="IPR011701">
    <property type="entry name" value="MFS"/>
</dbReference>
<gene>
    <name evidence="8" type="ORF">GGR27_002980</name>
</gene>
<evidence type="ECO:0000256" key="5">
    <source>
        <dbReference type="ARBA" id="ARBA00023136"/>
    </source>
</evidence>